<dbReference type="InterPro" id="IPR015943">
    <property type="entry name" value="WD40/YVTN_repeat-like_dom_sf"/>
</dbReference>
<dbReference type="AlphaFoldDB" id="A0AAD9IIQ0"/>
<keyword evidence="7" id="KW-0648">Protein biosynthesis</keyword>
<dbReference type="GO" id="GO:0003743">
    <property type="term" value="F:translation initiation factor activity"/>
    <property type="evidence" value="ECO:0007669"/>
    <property type="project" value="UniProtKB-KW"/>
</dbReference>
<dbReference type="SUPFAM" id="SSF82171">
    <property type="entry name" value="DPP6 N-terminal domain-like"/>
    <property type="match status" value="1"/>
</dbReference>
<dbReference type="PANTHER" id="PTHR13227:SF0">
    <property type="entry name" value="EUKARYOTIC TRANSLATION INITIATION FACTOR 2A"/>
    <property type="match status" value="1"/>
</dbReference>
<dbReference type="GO" id="GO:0000049">
    <property type="term" value="F:tRNA binding"/>
    <property type="evidence" value="ECO:0007669"/>
    <property type="project" value="TreeGrafter"/>
</dbReference>
<organism evidence="10 11">
    <name type="scientific">Prototheca wickerhamii</name>
    <dbReference type="NCBI Taxonomy" id="3111"/>
    <lineage>
        <taxon>Eukaryota</taxon>
        <taxon>Viridiplantae</taxon>
        <taxon>Chlorophyta</taxon>
        <taxon>core chlorophytes</taxon>
        <taxon>Trebouxiophyceae</taxon>
        <taxon>Chlorellales</taxon>
        <taxon>Chlorellaceae</taxon>
        <taxon>Prototheca</taxon>
    </lineage>
</organism>
<evidence type="ECO:0000313" key="11">
    <source>
        <dbReference type="Proteomes" id="UP001255856"/>
    </source>
</evidence>
<comment type="similarity">
    <text evidence="1">Belongs to the WD repeat EIF2A family.</text>
</comment>
<dbReference type="GO" id="GO:0043022">
    <property type="term" value="F:ribosome binding"/>
    <property type="evidence" value="ECO:0007669"/>
    <property type="project" value="TreeGrafter"/>
</dbReference>
<feature type="compositionally biased region" description="Low complexity" evidence="8">
    <location>
        <begin position="485"/>
        <end position="496"/>
    </location>
</feature>
<dbReference type="Gene3D" id="2.130.10.10">
    <property type="entry name" value="YVTN repeat-like/Quinoprotein amine dehydrogenase"/>
    <property type="match status" value="1"/>
</dbReference>
<evidence type="ECO:0000256" key="3">
    <source>
        <dbReference type="ARBA" id="ARBA00022540"/>
    </source>
</evidence>
<evidence type="ECO:0000256" key="7">
    <source>
        <dbReference type="ARBA" id="ARBA00022917"/>
    </source>
</evidence>
<evidence type="ECO:0000313" key="10">
    <source>
        <dbReference type="EMBL" id="KAK2078298.1"/>
    </source>
</evidence>
<protein>
    <recommendedName>
        <fullName evidence="2">Eukaryotic translation initiation factor 2A</fullName>
    </recommendedName>
</protein>
<dbReference type="GO" id="GO:0003729">
    <property type="term" value="F:mRNA binding"/>
    <property type="evidence" value="ECO:0007669"/>
    <property type="project" value="TreeGrafter"/>
</dbReference>
<keyword evidence="3" id="KW-0396">Initiation factor</keyword>
<keyword evidence="6" id="KW-0810">Translation regulation</keyword>
<feature type="region of interest" description="Disordered" evidence="8">
    <location>
        <begin position="428"/>
        <end position="453"/>
    </location>
</feature>
<dbReference type="Pfam" id="PF08662">
    <property type="entry name" value="eIF2A"/>
    <property type="match status" value="2"/>
</dbReference>
<dbReference type="InterPro" id="IPR013979">
    <property type="entry name" value="TIF_beta_prop-like"/>
</dbReference>
<accession>A0AAD9IIQ0</accession>
<name>A0AAD9IIQ0_PROWI</name>
<dbReference type="GO" id="GO:0022627">
    <property type="term" value="C:cytosolic small ribosomal subunit"/>
    <property type="evidence" value="ECO:0007669"/>
    <property type="project" value="TreeGrafter"/>
</dbReference>
<dbReference type="EMBL" id="JASFZW010000005">
    <property type="protein sequence ID" value="KAK2078298.1"/>
    <property type="molecule type" value="Genomic_DNA"/>
</dbReference>
<feature type="compositionally biased region" description="Basic residues" evidence="8">
    <location>
        <begin position="510"/>
        <end position="521"/>
    </location>
</feature>
<evidence type="ECO:0000259" key="9">
    <source>
        <dbReference type="Pfam" id="PF08662"/>
    </source>
</evidence>
<dbReference type="InterPro" id="IPR011387">
    <property type="entry name" value="TIF2A"/>
</dbReference>
<evidence type="ECO:0000256" key="6">
    <source>
        <dbReference type="ARBA" id="ARBA00022845"/>
    </source>
</evidence>
<comment type="caution">
    <text evidence="10">The sequence shown here is derived from an EMBL/GenBank/DDBJ whole genome shotgun (WGS) entry which is preliminary data.</text>
</comment>
<feature type="domain" description="Translation initiation factor beta propellor-like" evidence="9">
    <location>
        <begin position="190"/>
        <end position="289"/>
    </location>
</feature>
<evidence type="ECO:0000256" key="5">
    <source>
        <dbReference type="ARBA" id="ARBA00022737"/>
    </source>
</evidence>
<evidence type="ECO:0000256" key="1">
    <source>
        <dbReference type="ARBA" id="ARBA00009573"/>
    </source>
</evidence>
<reference evidence="10" key="1">
    <citation type="submission" date="2021-01" db="EMBL/GenBank/DDBJ databases">
        <authorList>
            <person name="Eckstrom K.M.E."/>
        </authorList>
    </citation>
    <scope>NUCLEOTIDE SEQUENCE</scope>
    <source>
        <strain evidence="10">UVCC 0001</strain>
    </source>
</reference>
<dbReference type="GO" id="GO:0006417">
    <property type="term" value="P:regulation of translation"/>
    <property type="evidence" value="ECO:0007669"/>
    <property type="project" value="UniProtKB-KW"/>
</dbReference>
<feature type="domain" description="Translation initiation factor beta propellor-like" evidence="9">
    <location>
        <begin position="308"/>
        <end position="406"/>
    </location>
</feature>
<keyword evidence="5" id="KW-0677">Repeat</keyword>
<feature type="region of interest" description="Disordered" evidence="8">
    <location>
        <begin position="485"/>
        <end position="534"/>
    </location>
</feature>
<evidence type="ECO:0000256" key="2">
    <source>
        <dbReference type="ARBA" id="ARBA00013819"/>
    </source>
</evidence>
<keyword evidence="11" id="KW-1185">Reference proteome</keyword>
<sequence length="534" mass="57443">MASRQDVFCDGEASSIVFSPQADCLAVTTSQGIGIYDAETLERRVLLPVAGTLAASFSTTGAFLVTQNRPAKGVENDRNLRVWRVSDGEAVLGLHQKNFNREEWPSIKFGPEDRFAYHRVTNNVHAYDCSTFQGVAHRIPIPSLASFAPCPVERQGAKIAAYCPEIKSSPASVGVYAADPGSNGQMICRKSFFRSNSAQLMWSPKGGSVLALALSDVDATNQSYYGEQKLYYLAADGKKDCAVELPKSGPIHDVQWSPRGDYFVVVAGFMPAKAILFSHTCVPKFDLGKCILEGSGRWAFTSADQETRSGPYSLVRWNPFGRYFVLAGFGNLPGDLAFYEVAQKSGNCKRIGATRAENGVALEWSPDGQKVLISTTAPRLRVDNGIRVVRADAKLLAQKAYPLLLQAAWRPVPPGTFQDKALDIPKDQADGQAAPAVPEAPPAPKGYVPPHLRNNPAAAAAARAKFSLARDENDRGGKIVSGVKAAATPAAPVKPVRVIPGLPPEEAKPKAPKKAKRKTKAKQAQEGVANLSIQ</sequence>
<proteinExistence type="inferred from homology"/>
<gene>
    <name evidence="10" type="ORF">QBZ16_004167</name>
</gene>
<keyword evidence="4" id="KW-0853">WD repeat</keyword>
<dbReference type="PANTHER" id="PTHR13227">
    <property type="entry name" value="EUKARYOTIC TRANSLATION INITIATION FACTOR 2A"/>
    <property type="match status" value="1"/>
</dbReference>
<dbReference type="Proteomes" id="UP001255856">
    <property type="component" value="Unassembled WGS sequence"/>
</dbReference>
<evidence type="ECO:0000256" key="4">
    <source>
        <dbReference type="ARBA" id="ARBA00022574"/>
    </source>
</evidence>
<evidence type="ECO:0000256" key="8">
    <source>
        <dbReference type="SAM" id="MobiDB-lite"/>
    </source>
</evidence>